<dbReference type="InterPro" id="IPR005805">
    <property type="entry name" value="Rieske_Fe-S_prot_C"/>
</dbReference>
<feature type="region of interest" description="Disordered" evidence="10">
    <location>
        <begin position="37"/>
        <end position="80"/>
    </location>
</feature>
<evidence type="ECO:0000256" key="3">
    <source>
        <dbReference type="ARBA" id="ARBA00022714"/>
    </source>
</evidence>
<evidence type="ECO:0000256" key="9">
    <source>
        <dbReference type="ARBA" id="ARBA00034078"/>
    </source>
</evidence>
<dbReference type="RefSeq" id="WP_005183722.1">
    <property type="nucleotide sequence ID" value="NZ_CP045804.1"/>
</dbReference>
<evidence type="ECO:0000256" key="7">
    <source>
        <dbReference type="ARBA" id="ARBA00023157"/>
    </source>
</evidence>
<sequence>MIPSPDPCQDCARRPGTTRRAVLIGGVALTAAACATYGDKPSDPAPAPRAPQDTGADETTGNVDDGGGGGSDDGGGAAANAVAKTSDVPVGGGIIVGDTVLTQPTSGRFVALSTTCTHAGCKVSQVSGGTINCPCHGSKFGLDGSVKQGPASSPLESKSVRAEGDSLVLG</sequence>
<dbReference type="CDD" id="cd03467">
    <property type="entry name" value="Rieske"/>
    <property type="match status" value="1"/>
</dbReference>
<evidence type="ECO:0000256" key="2">
    <source>
        <dbReference type="ARBA" id="ARBA00015816"/>
    </source>
</evidence>
<dbReference type="SUPFAM" id="SSF50022">
    <property type="entry name" value="ISP domain"/>
    <property type="match status" value="1"/>
</dbReference>
<dbReference type="GO" id="GO:0004497">
    <property type="term" value="F:monooxygenase activity"/>
    <property type="evidence" value="ECO:0007669"/>
    <property type="project" value="UniProtKB-ARBA"/>
</dbReference>
<keyword evidence="4" id="KW-0479">Metal-binding</keyword>
<accession>A0A857LTR3</accession>
<protein>
    <recommendedName>
        <fullName evidence="2">Cytochrome bc1 complex Rieske iron-sulfur subunit</fullName>
    </recommendedName>
    <alternativeName>
        <fullName evidence="8">Cytochrome bc1 reductase complex subunit QcrA</fullName>
    </alternativeName>
</protein>
<organism evidence="11">
    <name type="scientific">Gordonia amarae</name>
    <dbReference type="NCBI Taxonomy" id="36821"/>
    <lineage>
        <taxon>Bacteria</taxon>
        <taxon>Bacillati</taxon>
        <taxon>Actinomycetota</taxon>
        <taxon>Actinomycetes</taxon>
        <taxon>Mycobacteriales</taxon>
        <taxon>Gordoniaceae</taxon>
        <taxon>Gordonia</taxon>
    </lineage>
</organism>
<keyword evidence="5" id="KW-0408">Iron</keyword>
<dbReference type="AlphaFoldDB" id="A0A857LTR3"/>
<dbReference type="GO" id="GO:0016705">
    <property type="term" value="F:oxidoreductase activity, acting on paired donors, with incorporation or reduction of molecular oxygen"/>
    <property type="evidence" value="ECO:0007669"/>
    <property type="project" value="UniProtKB-ARBA"/>
</dbReference>
<reference evidence="11" key="1">
    <citation type="journal article" date="2021" name="Nat. Microbiol.">
        <title>Cocultivation of an ultrasmall environmental parasitic bacterium with lytic ability against bacteria associated with wastewater foams.</title>
        <authorList>
            <person name="Batinovic S."/>
            <person name="Rose J.J.A."/>
            <person name="Ratcliffe J."/>
            <person name="Seviour R.J."/>
            <person name="Petrovski S."/>
        </authorList>
    </citation>
    <scope>NUCLEOTIDE SEQUENCE</scope>
    <source>
        <strain evidence="11">CON44</strain>
    </source>
</reference>
<dbReference type="InterPro" id="IPR014349">
    <property type="entry name" value="Rieske_Fe-S_prot"/>
</dbReference>
<keyword evidence="7" id="KW-1015">Disulfide bond</keyword>
<evidence type="ECO:0000256" key="1">
    <source>
        <dbReference type="ARBA" id="ARBA00002494"/>
    </source>
</evidence>
<dbReference type="EMBL" id="CP045810">
    <property type="protein sequence ID" value="QHN41558.1"/>
    <property type="molecule type" value="Genomic_DNA"/>
</dbReference>
<feature type="region of interest" description="Disordered" evidence="10">
    <location>
        <begin position="145"/>
        <end position="170"/>
    </location>
</feature>
<dbReference type="GO" id="GO:0016020">
    <property type="term" value="C:membrane"/>
    <property type="evidence" value="ECO:0007669"/>
    <property type="project" value="InterPro"/>
</dbReference>
<evidence type="ECO:0000256" key="8">
    <source>
        <dbReference type="ARBA" id="ARBA00029586"/>
    </source>
</evidence>
<dbReference type="InterPro" id="IPR017941">
    <property type="entry name" value="Rieske_2Fe-2S"/>
</dbReference>
<evidence type="ECO:0000256" key="5">
    <source>
        <dbReference type="ARBA" id="ARBA00023004"/>
    </source>
</evidence>
<evidence type="ECO:0000256" key="4">
    <source>
        <dbReference type="ARBA" id="ARBA00022723"/>
    </source>
</evidence>
<dbReference type="PANTHER" id="PTHR10134">
    <property type="entry name" value="CYTOCHROME B-C1 COMPLEX SUBUNIT RIESKE, MITOCHONDRIAL"/>
    <property type="match status" value="1"/>
</dbReference>
<proteinExistence type="predicted"/>
<dbReference type="Gene3D" id="2.102.10.10">
    <property type="entry name" value="Rieske [2Fe-2S] iron-sulphur domain"/>
    <property type="match status" value="1"/>
</dbReference>
<dbReference type="GO" id="GO:0046872">
    <property type="term" value="F:metal ion binding"/>
    <property type="evidence" value="ECO:0007669"/>
    <property type="project" value="UniProtKB-KW"/>
</dbReference>
<dbReference type="GO" id="GO:0051537">
    <property type="term" value="F:2 iron, 2 sulfur cluster binding"/>
    <property type="evidence" value="ECO:0007669"/>
    <property type="project" value="UniProtKB-KW"/>
</dbReference>
<comment type="cofactor">
    <cofactor evidence="9">
        <name>[2Fe-2S] cluster</name>
        <dbReference type="ChEBI" id="CHEBI:190135"/>
    </cofactor>
</comment>
<dbReference type="InterPro" id="IPR006311">
    <property type="entry name" value="TAT_signal"/>
</dbReference>
<dbReference type="Pfam" id="PF00355">
    <property type="entry name" value="Rieske"/>
    <property type="match status" value="1"/>
</dbReference>
<feature type="compositionally biased region" description="Gly residues" evidence="10">
    <location>
        <begin position="64"/>
        <end position="77"/>
    </location>
</feature>
<keyword evidence="6" id="KW-0411">Iron-sulfur</keyword>
<keyword evidence="3" id="KW-0001">2Fe-2S</keyword>
<dbReference type="PRINTS" id="PR00162">
    <property type="entry name" value="RIESKE"/>
</dbReference>
<dbReference type="PROSITE" id="PS51296">
    <property type="entry name" value="RIESKE"/>
    <property type="match status" value="1"/>
</dbReference>
<evidence type="ECO:0000256" key="6">
    <source>
        <dbReference type="ARBA" id="ARBA00023014"/>
    </source>
</evidence>
<dbReference type="PROSITE" id="PS51318">
    <property type="entry name" value="TAT"/>
    <property type="match status" value="1"/>
</dbReference>
<gene>
    <name evidence="11" type="ORF">GII30_22505</name>
</gene>
<evidence type="ECO:0000313" key="11">
    <source>
        <dbReference type="EMBL" id="QHN41558.1"/>
    </source>
</evidence>
<name>A0A857LTR3_9ACTN</name>
<evidence type="ECO:0000256" key="10">
    <source>
        <dbReference type="SAM" id="MobiDB-lite"/>
    </source>
</evidence>
<comment type="function">
    <text evidence="1">Iron-sulfur subunit of the cytochrome bc1 complex, an essential component of the respiratory electron transport chain required for ATP synthesis. The bc1 complex catalyzes the oxidation of menaquinol and the reduction of cytochrome c in the respiratory chain. The bc1 complex operates through a Q-cycle mechanism that couples electron transfer to generation of the proton gradient that drives ATP synthesis.</text>
</comment>
<dbReference type="InterPro" id="IPR036922">
    <property type="entry name" value="Rieske_2Fe-2S_sf"/>
</dbReference>